<dbReference type="Proteomes" id="UP001500968">
    <property type="component" value="Unassembled WGS sequence"/>
</dbReference>
<sequence>MKLYRNKTPITTLTDLFRLYFDQNGYQSNDRLLFLVDLVRFFRPDYPKNENVVSIKPLLEYLETNPNMTAQFKLYLGEALSQRKFGRMLSDTGILRDSDFTYEVKKRIFAKILPFQPEKDTLEFVLNQVFFKSSDPIWIARIPFEELQQLFDIIATETIYESVAEQSVLAEVMNAMGLISQRMSGRAMETDVIKMVPEYDDLESPFVAFENELNSILSKIRKSEPHYIVSEDLNYKQLIILHKQCEEYVDKAFGNSSKFGISLKVNQSLLRIRQQLHRMKVLISTLVVNKPSDKKNNSILLLLRLIKYNCQKNNVRQLINESTQLISYEITQHTAKTGEHYITESRSEYFSMFKAAVGGGFIVGILCILKILFSKIETSAFGHAFYYSLNYSLGFIAIYLMGYTLATKQPAMTAATLTKALESGMKKQSNSENKHGSFAQLFARLFRSQFIAFVGNVFMAFPVAMLGIWLIDYLLDYNIAFEKSSKLLYDLSPVHSAALFHAAIAGVFLFLSGIISGNVSNRNKHNQVYYRIKEHPVLKQNLGIVKTNAIAKWFENHWPGVVSNGWFGVFLGSTASLGIFLGLNLDIRHITFAAGNFALGLYGADFFVDWPTIIWGIIGIGLIGFVNFIVSFSLSLGLAFRSRNIPLSELKLLFSATWAYFKTRPMAFFFPVKDK</sequence>
<evidence type="ECO:0000313" key="7">
    <source>
        <dbReference type="Proteomes" id="UP001500968"/>
    </source>
</evidence>
<comment type="subcellular location">
    <subcellularLocation>
        <location evidence="1">Membrane</location>
        <topology evidence="1">Multi-pass membrane protein</topology>
    </subcellularLocation>
</comment>
<keyword evidence="7" id="KW-1185">Reference proteome</keyword>
<evidence type="ECO:0000256" key="2">
    <source>
        <dbReference type="ARBA" id="ARBA00022692"/>
    </source>
</evidence>
<feature type="transmembrane region" description="Helical" evidence="5">
    <location>
        <begin position="385"/>
        <end position="406"/>
    </location>
</feature>
<organism evidence="6 7">
    <name type="scientific">Flavobacterium cheonhonense</name>
    <dbReference type="NCBI Taxonomy" id="706185"/>
    <lineage>
        <taxon>Bacteria</taxon>
        <taxon>Pseudomonadati</taxon>
        <taxon>Bacteroidota</taxon>
        <taxon>Flavobacteriia</taxon>
        <taxon>Flavobacteriales</taxon>
        <taxon>Flavobacteriaceae</taxon>
        <taxon>Flavobacterium</taxon>
    </lineage>
</organism>
<dbReference type="EMBL" id="BAABCR010000015">
    <property type="protein sequence ID" value="GAA4034890.1"/>
    <property type="molecule type" value="Genomic_DNA"/>
</dbReference>
<gene>
    <name evidence="6" type="ORF">GCM10022386_19870</name>
</gene>
<feature type="transmembrane region" description="Helical" evidence="5">
    <location>
        <begin position="496"/>
        <end position="515"/>
    </location>
</feature>
<name>A0ABP7U355_9FLAO</name>
<keyword evidence="3 5" id="KW-1133">Transmembrane helix</keyword>
<evidence type="ECO:0000256" key="3">
    <source>
        <dbReference type="ARBA" id="ARBA00022989"/>
    </source>
</evidence>
<evidence type="ECO:0000256" key="4">
    <source>
        <dbReference type="ARBA" id="ARBA00023136"/>
    </source>
</evidence>
<dbReference type="InterPro" id="IPR011385">
    <property type="entry name" value="Site-sp_rcmbase"/>
</dbReference>
<proteinExistence type="predicted"/>
<evidence type="ECO:0000256" key="5">
    <source>
        <dbReference type="SAM" id="Phobius"/>
    </source>
</evidence>
<evidence type="ECO:0000313" key="6">
    <source>
        <dbReference type="EMBL" id="GAA4034890.1"/>
    </source>
</evidence>
<protein>
    <submittedName>
        <fullName evidence="6">Site-specific recombinase</fullName>
    </submittedName>
</protein>
<dbReference type="RefSeq" id="WP_324689736.1">
    <property type="nucleotide sequence ID" value="NZ_BAABCR010000015.1"/>
</dbReference>
<evidence type="ECO:0000256" key="1">
    <source>
        <dbReference type="ARBA" id="ARBA00004141"/>
    </source>
</evidence>
<feature type="transmembrane region" description="Helical" evidence="5">
    <location>
        <begin position="614"/>
        <end position="640"/>
    </location>
</feature>
<dbReference type="Pfam" id="PF10136">
    <property type="entry name" value="SpecificRecomb"/>
    <property type="match status" value="1"/>
</dbReference>
<accession>A0ABP7U355</accession>
<dbReference type="Gene3D" id="1.20.1080.10">
    <property type="entry name" value="Glycerol uptake facilitator protein"/>
    <property type="match status" value="1"/>
</dbReference>
<dbReference type="InterPro" id="IPR023271">
    <property type="entry name" value="Aquaporin-like"/>
</dbReference>
<reference evidence="7" key="1">
    <citation type="journal article" date="2019" name="Int. J. Syst. Evol. Microbiol.">
        <title>The Global Catalogue of Microorganisms (GCM) 10K type strain sequencing project: providing services to taxonomists for standard genome sequencing and annotation.</title>
        <authorList>
            <consortium name="The Broad Institute Genomics Platform"/>
            <consortium name="The Broad Institute Genome Sequencing Center for Infectious Disease"/>
            <person name="Wu L."/>
            <person name="Ma J."/>
        </authorList>
    </citation>
    <scope>NUCLEOTIDE SEQUENCE [LARGE SCALE GENOMIC DNA]</scope>
    <source>
        <strain evidence="7">JCM 17064</strain>
    </source>
</reference>
<comment type="caution">
    <text evidence="6">The sequence shown here is derived from an EMBL/GenBank/DDBJ whole genome shotgun (WGS) entry which is preliminary data.</text>
</comment>
<feature type="transmembrane region" description="Helical" evidence="5">
    <location>
        <begin position="352"/>
        <end position="373"/>
    </location>
</feature>
<feature type="transmembrane region" description="Helical" evidence="5">
    <location>
        <begin position="565"/>
        <end position="583"/>
    </location>
</feature>
<feature type="transmembrane region" description="Helical" evidence="5">
    <location>
        <begin position="450"/>
        <end position="475"/>
    </location>
</feature>
<keyword evidence="2 5" id="KW-0812">Transmembrane</keyword>
<keyword evidence="4 5" id="KW-0472">Membrane</keyword>